<feature type="domain" description="GTPase-associated protein 1 N-terminal" evidence="1">
    <location>
        <begin position="9"/>
        <end position="142"/>
    </location>
</feature>
<evidence type="ECO:0000313" key="5">
    <source>
        <dbReference type="Proteomes" id="UP001519654"/>
    </source>
</evidence>
<dbReference type="Proteomes" id="UP001519654">
    <property type="component" value="Unassembled WGS sequence"/>
</dbReference>
<name>A0ABS5YXR5_9ACTN</name>
<organism evidence="4 5">
    <name type="scientific">Paractinoplanes bogorensis</name>
    <dbReference type="NCBI Taxonomy" id="1610840"/>
    <lineage>
        <taxon>Bacteria</taxon>
        <taxon>Bacillati</taxon>
        <taxon>Actinomycetota</taxon>
        <taxon>Actinomycetes</taxon>
        <taxon>Micromonosporales</taxon>
        <taxon>Micromonosporaceae</taxon>
        <taxon>Paractinoplanes</taxon>
    </lineage>
</organism>
<accession>A0ABS5YXR5</accession>
<feature type="domain" description="GTPase-associated protein 1 middle" evidence="2">
    <location>
        <begin position="160"/>
        <end position="257"/>
    </location>
</feature>
<sequence>MSAPDGTAFETLIYTDCVPGQGLQGTAGLQFQARSPGADRTAMNLVQNSLLYEPPANWMRERRPVTDYPPSFAHTGDGLFATAAGVYLGREANGGREGNQLTHAVVTGDPASYGLVRPAQMFGAPFWTDRPAAGTECPPLSRTWEPGPFDIEAAQTFVAGRPRGAELLECLLSALQALGPDGRRVLFIGEDAAEVLRWISAATLLLPQSRAVGIGFKVFTTNPAYAAQPVVAVHPDWDSTSSRVGNDGGYAVFDLTRNEFSDVTVSEDASRRVRLLLDEDPYDVLDVVEQAGANGLTDPGQALDLAVTMVLRGPGLSLPIARVAVNWLRDTPATLLAQDRNVLVDKLVGNIKQWPEDVLLGLDEVARSGQIAQEWAPEVRLALISAELNRASRSGTAEDMQLPPLPPGVWTEQYAARCAELVPDELAQWRGPRPFEAVLRVAARFDLQYDVNAVPEAVDAFVTYWADNPQEKYQAKAWGVAWPVLRGRLNDKLLERIDRGRGPEVGDAWCDHFLINGALPEYRLYETMLAAKMHAADRDGRQALIKDMLVAGLPQGLGQIRRTAEALWQRTAPTLAEYAMLPELLPPGTVLTERVFRSLLRSIEASGRAGHPEVDLLRRLDEHGLIQLPGLFVTLLDDDAELRQWCESLPKAEPEALAEYCRVLAAVGPLARRVWLREIVEAMLAVRHPAASKEMVAQLPEQTRASYGRALLASLGKADRAVPAVIAFRLGGIGVLGPEYERLWPDELRHWLRKAGDKRRKYATGLVHEVVPRRQKEWAALVEDSEKSFWSRLRREKKEG</sequence>
<dbReference type="Pfam" id="PF20014">
    <property type="entry name" value="GAP1-M"/>
    <property type="match status" value="1"/>
</dbReference>
<evidence type="ECO:0000313" key="4">
    <source>
        <dbReference type="EMBL" id="MBU2668232.1"/>
    </source>
</evidence>
<comment type="caution">
    <text evidence="4">The sequence shown here is derived from an EMBL/GenBank/DDBJ whole genome shotgun (WGS) entry which is preliminary data.</text>
</comment>
<dbReference type="InterPro" id="IPR049532">
    <property type="entry name" value="GAP1-like_C"/>
</dbReference>
<dbReference type="EMBL" id="JAHKKG010000011">
    <property type="protein sequence ID" value="MBU2668232.1"/>
    <property type="molecule type" value="Genomic_DNA"/>
</dbReference>
<dbReference type="InterPro" id="IPR045401">
    <property type="entry name" value="GAP1-M"/>
</dbReference>
<keyword evidence="5" id="KW-1185">Reference proteome</keyword>
<evidence type="ECO:0000259" key="1">
    <source>
        <dbReference type="Pfam" id="PF20013"/>
    </source>
</evidence>
<proteinExistence type="predicted"/>
<reference evidence="4 5" key="1">
    <citation type="submission" date="2021-06" db="EMBL/GenBank/DDBJ databases">
        <title>Actinoplanes lichenicola sp. nov., and Actinoplanes ovalisporus sp. nov., isolated from lichen in Thailand.</title>
        <authorList>
            <person name="Saeng-In P."/>
            <person name="Kanchanasin P."/>
            <person name="Yuki M."/>
            <person name="Kudo T."/>
            <person name="Ohkuma M."/>
            <person name="Phongsopitanun W."/>
            <person name="Tanasupawat S."/>
        </authorList>
    </citation>
    <scope>NUCLEOTIDE SEQUENCE [LARGE SCALE GENOMIC DNA]</scope>
    <source>
        <strain evidence="4 5">NBRC 110975</strain>
    </source>
</reference>
<dbReference type="Pfam" id="PF20013">
    <property type="entry name" value="GAP1-N2"/>
    <property type="match status" value="1"/>
</dbReference>
<dbReference type="RefSeq" id="WP_215792500.1">
    <property type="nucleotide sequence ID" value="NZ_JAHKKG010000011.1"/>
</dbReference>
<dbReference type="InterPro" id="IPR045402">
    <property type="entry name" value="GAP1-N2"/>
</dbReference>
<evidence type="ECO:0000259" key="3">
    <source>
        <dbReference type="Pfam" id="PF20052"/>
    </source>
</evidence>
<gene>
    <name evidence="4" type="ORF">KOI35_32445</name>
</gene>
<feature type="domain" description="GTPase-associated protein 1-like C-terminal" evidence="3">
    <location>
        <begin position="279"/>
        <end position="778"/>
    </location>
</feature>
<protein>
    <submittedName>
        <fullName evidence="4">Uncharacterized protein</fullName>
    </submittedName>
</protein>
<dbReference type="Pfam" id="PF20052">
    <property type="entry name" value="GAP1-C"/>
    <property type="match status" value="1"/>
</dbReference>
<evidence type="ECO:0000259" key="2">
    <source>
        <dbReference type="Pfam" id="PF20014"/>
    </source>
</evidence>